<dbReference type="Proteomes" id="UP000586827">
    <property type="component" value="Unassembled WGS sequence"/>
</dbReference>
<evidence type="ECO:0000256" key="4">
    <source>
        <dbReference type="ARBA" id="ARBA00023163"/>
    </source>
</evidence>
<keyword evidence="3" id="KW-0010">Activator</keyword>
<dbReference type="Pfam" id="PF14525">
    <property type="entry name" value="AraC_binding_2"/>
    <property type="match status" value="1"/>
</dbReference>
<dbReference type="GO" id="GO:0003700">
    <property type="term" value="F:DNA-binding transcription factor activity"/>
    <property type="evidence" value="ECO:0007669"/>
    <property type="project" value="InterPro"/>
</dbReference>
<dbReference type="SUPFAM" id="SSF46689">
    <property type="entry name" value="Homeodomain-like"/>
    <property type="match status" value="1"/>
</dbReference>
<gene>
    <name evidence="6" type="ORF">HLB23_18965</name>
</gene>
<dbReference type="InterPro" id="IPR050204">
    <property type="entry name" value="AraC_XylS_family_regulators"/>
</dbReference>
<keyword evidence="7" id="KW-1185">Reference proteome</keyword>
<comment type="caution">
    <text evidence="6">The sequence shown here is derived from an EMBL/GenBank/DDBJ whole genome shotgun (WGS) entry which is preliminary data.</text>
</comment>
<dbReference type="SUPFAM" id="SSF51215">
    <property type="entry name" value="Regulatory protein AraC"/>
    <property type="match status" value="1"/>
</dbReference>
<keyword evidence="4" id="KW-0804">Transcription</keyword>
<dbReference type="EMBL" id="JABELX010000006">
    <property type="protein sequence ID" value="NNH71914.1"/>
    <property type="molecule type" value="Genomic_DNA"/>
</dbReference>
<evidence type="ECO:0000313" key="7">
    <source>
        <dbReference type="Proteomes" id="UP000586827"/>
    </source>
</evidence>
<keyword evidence="2" id="KW-0238">DNA-binding</keyword>
<dbReference type="Gene3D" id="1.10.10.60">
    <property type="entry name" value="Homeodomain-like"/>
    <property type="match status" value="1"/>
</dbReference>
<dbReference type="AlphaFoldDB" id="A0A849C000"/>
<organism evidence="6 7">
    <name type="scientific">Nocardia uniformis</name>
    <dbReference type="NCBI Taxonomy" id="53432"/>
    <lineage>
        <taxon>Bacteria</taxon>
        <taxon>Bacillati</taxon>
        <taxon>Actinomycetota</taxon>
        <taxon>Actinomycetes</taxon>
        <taxon>Mycobacteriales</taxon>
        <taxon>Nocardiaceae</taxon>
        <taxon>Nocardia</taxon>
    </lineage>
</organism>
<dbReference type="InterPro" id="IPR037923">
    <property type="entry name" value="HTH-like"/>
</dbReference>
<dbReference type="InterPro" id="IPR035418">
    <property type="entry name" value="AraC-bd_2"/>
</dbReference>
<protein>
    <submittedName>
        <fullName evidence="6">AraC family transcriptional regulator</fullName>
    </submittedName>
</protein>
<dbReference type="Pfam" id="PF12833">
    <property type="entry name" value="HTH_18"/>
    <property type="match status" value="1"/>
</dbReference>
<dbReference type="SMART" id="SM00342">
    <property type="entry name" value="HTH_ARAC"/>
    <property type="match status" value="1"/>
</dbReference>
<keyword evidence="1" id="KW-0805">Transcription regulation</keyword>
<evidence type="ECO:0000259" key="5">
    <source>
        <dbReference type="PROSITE" id="PS01124"/>
    </source>
</evidence>
<dbReference type="InterPro" id="IPR018060">
    <property type="entry name" value="HTH_AraC"/>
</dbReference>
<evidence type="ECO:0000256" key="1">
    <source>
        <dbReference type="ARBA" id="ARBA00023015"/>
    </source>
</evidence>
<evidence type="ECO:0000313" key="6">
    <source>
        <dbReference type="EMBL" id="NNH71914.1"/>
    </source>
</evidence>
<dbReference type="PANTHER" id="PTHR46796:SF6">
    <property type="entry name" value="ARAC SUBFAMILY"/>
    <property type="match status" value="1"/>
</dbReference>
<reference evidence="6 7" key="1">
    <citation type="submission" date="2020-05" db="EMBL/GenBank/DDBJ databases">
        <title>MicrobeNet Type strains.</title>
        <authorList>
            <person name="Nicholson A.C."/>
        </authorList>
    </citation>
    <scope>NUCLEOTIDE SEQUENCE [LARGE SCALE GENOMIC DNA]</scope>
    <source>
        <strain evidence="6 7">JCM 3224</strain>
    </source>
</reference>
<proteinExistence type="predicted"/>
<dbReference type="RefSeq" id="WP_169815027.1">
    <property type="nucleotide sequence ID" value="NZ_JABELX010000006.1"/>
</dbReference>
<accession>A0A849C000</accession>
<dbReference type="PROSITE" id="PS00041">
    <property type="entry name" value="HTH_ARAC_FAMILY_1"/>
    <property type="match status" value="1"/>
</dbReference>
<evidence type="ECO:0000256" key="3">
    <source>
        <dbReference type="ARBA" id="ARBA00023159"/>
    </source>
</evidence>
<evidence type="ECO:0000256" key="2">
    <source>
        <dbReference type="ARBA" id="ARBA00023125"/>
    </source>
</evidence>
<sequence>MSETYFPLAVSPSDPDEFHGWISHGSYSGVELSAVGSTSQRVRRTDRAIADAEDEHLLAGIFVKGHGRLHVGDQVAALGPGMMVLYSSGRKYHWDLDGDWQKAVVQIPLDRLRDHSGLTLDDVPTVLALPGTSATGVVSRFFCGLADLQRTDPEQAAVLASPAMDLLVSAVTLAAGSAPPTPDAFVREQVLDYMRAHCADPGLTVHRIAEGCMMSRRTLYRVFDDFEGGPAAVLRRMRVERACELLARTTLSIAAVANAAGFLTDRHFYRAFRTERGMTPAAFRVTDTVPFGRRPD</sequence>
<dbReference type="InterPro" id="IPR009057">
    <property type="entry name" value="Homeodomain-like_sf"/>
</dbReference>
<dbReference type="PROSITE" id="PS01124">
    <property type="entry name" value="HTH_ARAC_FAMILY_2"/>
    <property type="match status" value="1"/>
</dbReference>
<dbReference type="GO" id="GO:0043565">
    <property type="term" value="F:sequence-specific DNA binding"/>
    <property type="evidence" value="ECO:0007669"/>
    <property type="project" value="InterPro"/>
</dbReference>
<name>A0A849C000_9NOCA</name>
<dbReference type="InterPro" id="IPR018062">
    <property type="entry name" value="HTH_AraC-typ_CS"/>
</dbReference>
<dbReference type="PANTHER" id="PTHR46796">
    <property type="entry name" value="HTH-TYPE TRANSCRIPTIONAL ACTIVATOR RHAS-RELATED"/>
    <property type="match status" value="1"/>
</dbReference>
<feature type="domain" description="HTH araC/xylS-type" evidence="5">
    <location>
        <begin position="188"/>
        <end position="286"/>
    </location>
</feature>